<accession>A0ABQ9ZJP3</accession>
<keyword evidence="2" id="KW-1185">Reference proteome</keyword>
<reference evidence="1 2" key="1">
    <citation type="journal article" date="2023" name="Nucleic Acids Res.">
        <title>The hologenome of Daphnia magna reveals possible DNA methylation and microbiome-mediated evolution of the host genome.</title>
        <authorList>
            <person name="Chaturvedi A."/>
            <person name="Li X."/>
            <person name="Dhandapani V."/>
            <person name="Marshall H."/>
            <person name="Kissane S."/>
            <person name="Cuenca-Cambronero M."/>
            <person name="Asole G."/>
            <person name="Calvet F."/>
            <person name="Ruiz-Romero M."/>
            <person name="Marangio P."/>
            <person name="Guigo R."/>
            <person name="Rago D."/>
            <person name="Mirbahai L."/>
            <person name="Eastwood N."/>
            <person name="Colbourne J.K."/>
            <person name="Zhou J."/>
            <person name="Mallon E."/>
            <person name="Orsini L."/>
        </authorList>
    </citation>
    <scope>NUCLEOTIDE SEQUENCE [LARGE SCALE GENOMIC DNA]</scope>
    <source>
        <strain evidence="1">LRV0_1</strain>
    </source>
</reference>
<sequence>MVILNGNGTGYGNLDRPLVDPEVERIQAGDASGFPFNFSSKESSNRKGSVPVSMYKISTGVDYLKPRIVLRIKMANDVNFHQVGFTKAAVGYALQLGDLVRRATSSSESFLGSVFDAFGLEVKGVVLVFVGTCMQTMAGFSNRPYVKDYYHFLGQASFVQ</sequence>
<evidence type="ECO:0000313" key="2">
    <source>
        <dbReference type="Proteomes" id="UP001234178"/>
    </source>
</evidence>
<gene>
    <name evidence="1" type="ORF">OUZ56_025377</name>
</gene>
<comment type="caution">
    <text evidence="1">The sequence shown here is derived from an EMBL/GenBank/DDBJ whole genome shotgun (WGS) entry which is preliminary data.</text>
</comment>
<name>A0ABQ9ZJP3_9CRUS</name>
<dbReference type="EMBL" id="JAOYFB010000004">
    <property type="protein sequence ID" value="KAK4013140.1"/>
    <property type="molecule type" value="Genomic_DNA"/>
</dbReference>
<evidence type="ECO:0000313" key="1">
    <source>
        <dbReference type="EMBL" id="KAK4013140.1"/>
    </source>
</evidence>
<proteinExistence type="predicted"/>
<protein>
    <submittedName>
        <fullName evidence="1">Uncharacterized protein</fullName>
    </submittedName>
</protein>
<organism evidence="1 2">
    <name type="scientific">Daphnia magna</name>
    <dbReference type="NCBI Taxonomy" id="35525"/>
    <lineage>
        <taxon>Eukaryota</taxon>
        <taxon>Metazoa</taxon>
        <taxon>Ecdysozoa</taxon>
        <taxon>Arthropoda</taxon>
        <taxon>Crustacea</taxon>
        <taxon>Branchiopoda</taxon>
        <taxon>Diplostraca</taxon>
        <taxon>Cladocera</taxon>
        <taxon>Anomopoda</taxon>
        <taxon>Daphniidae</taxon>
        <taxon>Daphnia</taxon>
    </lineage>
</organism>
<dbReference type="Proteomes" id="UP001234178">
    <property type="component" value="Unassembled WGS sequence"/>
</dbReference>